<feature type="binding site" evidence="6">
    <location>
        <begin position="134"/>
        <end position="140"/>
    </location>
    <ligand>
        <name>FAD</name>
        <dbReference type="ChEBI" id="CHEBI:57692"/>
    </ligand>
</feature>
<dbReference type="InterPro" id="IPR016169">
    <property type="entry name" value="FAD-bd_PCMH_sub2"/>
</dbReference>
<evidence type="ECO:0000256" key="1">
    <source>
        <dbReference type="ARBA" id="ARBA00008000"/>
    </source>
</evidence>
<comment type="caution">
    <text evidence="9">The sequence shown here is derived from an EMBL/GenBank/DDBJ whole genome shotgun (WGS) entry which is preliminary data.</text>
</comment>
<dbReference type="PANTHER" id="PTHR46568:SF1">
    <property type="entry name" value="ALKYLDIHYDROXYACETONEPHOSPHATE SYNTHASE, PEROXISOMAL"/>
    <property type="match status" value="1"/>
</dbReference>
<dbReference type="GO" id="GO:0008610">
    <property type="term" value="P:lipid biosynthetic process"/>
    <property type="evidence" value="ECO:0007669"/>
    <property type="project" value="InterPro"/>
</dbReference>
<evidence type="ECO:0000256" key="3">
    <source>
        <dbReference type="ARBA" id="ARBA00022827"/>
    </source>
</evidence>
<feature type="active site" description="Proton donor/acceptor" evidence="4">
    <location>
        <position position="468"/>
    </location>
</feature>
<dbReference type="AlphaFoldDB" id="A0A480B176"/>
<dbReference type="PANTHER" id="PTHR46568">
    <property type="entry name" value="ALKYLDIHYDROXYACETONEPHOSPHATE SYNTHASE, PEROXISOMAL"/>
    <property type="match status" value="1"/>
</dbReference>
<evidence type="ECO:0000256" key="7">
    <source>
        <dbReference type="PIRSR" id="PIRSR625650-4"/>
    </source>
</evidence>
<dbReference type="GO" id="GO:0071949">
    <property type="term" value="F:FAD binding"/>
    <property type="evidence" value="ECO:0007669"/>
    <property type="project" value="InterPro"/>
</dbReference>
<evidence type="ECO:0000256" key="5">
    <source>
        <dbReference type="PIRSR" id="PIRSR625650-2"/>
    </source>
</evidence>
<name>A0A480B176_9BURK</name>
<proteinExistence type="inferred from homology"/>
<dbReference type="InterPro" id="IPR036318">
    <property type="entry name" value="FAD-bd_PCMH-like_sf"/>
</dbReference>
<keyword evidence="2" id="KW-0285">Flavoprotein</keyword>
<feature type="domain" description="FAD-binding PCMH-type" evidence="8">
    <location>
        <begin position="101"/>
        <end position="284"/>
    </location>
</feature>
<dbReference type="SUPFAM" id="SSF56176">
    <property type="entry name" value="FAD-binding/transporter-associated domain-like"/>
    <property type="match status" value="1"/>
</dbReference>
<dbReference type="Proteomes" id="UP000301751">
    <property type="component" value="Unassembled WGS sequence"/>
</dbReference>
<dbReference type="InterPro" id="IPR016164">
    <property type="entry name" value="FAD-linked_Oxase-like_C"/>
</dbReference>
<dbReference type="Pfam" id="PF01565">
    <property type="entry name" value="FAD_binding_4"/>
    <property type="match status" value="1"/>
</dbReference>
<keyword evidence="3 6" id="KW-0274">FAD</keyword>
<evidence type="ECO:0000256" key="2">
    <source>
        <dbReference type="ARBA" id="ARBA00022630"/>
    </source>
</evidence>
<evidence type="ECO:0000256" key="4">
    <source>
        <dbReference type="PIRSR" id="PIRSR625650-1"/>
    </source>
</evidence>
<dbReference type="InterPro" id="IPR025650">
    <property type="entry name" value="Alkyl-DHAP_Synthase"/>
</dbReference>
<dbReference type="InterPro" id="IPR016166">
    <property type="entry name" value="FAD-bd_PCMH"/>
</dbReference>
<dbReference type="GO" id="GO:0008609">
    <property type="term" value="F:alkylglycerone-phosphate synthase activity"/>
    <property type="evidence" value="ECO:0007669"/>
    <property type="project" value="InterPro"/>
</dbReference>
<evidence type="ECO:0000256" key="6">
    <source>
        <dbReference type="PIRSR" id="PIRSR625650-3"/>
    </source>
</evidence>
<protein>
    <submittedName>
        <fullName evidence="9">Alkyldihydroxyacetonephosphate synthase</fullName>
    </submittedName>
</protein>
<dbReference type="Gene3D" id="3.30.300.330">
    <property type="match status" value="1"/>
</dbReference>
<feature type="binding site" evidence="6">
    <location>
        <begin position="268"/>
        <end position="274"/>
    </location>
    <ligand>
        <name>FAD</name>
        <dbReference type="ChEBI" id="CHEBI:57692"/>
    </ligand>
</feature>
<feature type="binding site" evidence="5">
    <location>
        <position position="406"/>
    </location>
    <ligand>
        <name>substrate</name>
    </ligand>
</feature>
<comment type="similarity">
    <text evidence="1">Belongs to the FAD-binding oxidoreductase/transferase type 4 family.</text>
</comment>
<dbReference type="RefSeq" id="WP_228027324.1">
    <property type="nucleotide sequence ID" value="NZ_BJCL01000025.1"/>
</dbReference>
<gene>
    <name evidence="9" type="primary">agpS</name>
    <name evidence="9" type="ORF">AQPW35_51880</name>
</gene>
<dbReference type="InterPro" id="IPR004113">
    <property type="entry name" value="FAD-bd_oxidored_4_C"/>
</dbReference>
<dbReference type="Gene3D" id="3.30.465.10">
    <property type="match status" value="1"/>
</dbReference>
<dbReference type="EMBL" id="BJCL01000025">
    <property type="protein sequence ID" value="GCL66107.1"/>
    <property type="molecule type" value="Genomic_DNA"/>
</dbReference>
<dbReference type="SUPFAM" id="SSF55103">
    <property type="entry name" value="FAD-linked oxidases, C-terminal domain"/>
    <property type="match status" value="1"/>
</dbReference>
<dbReference type="Pfam" id="PF02913">
    <property type="entry name" value="FAD-oxidase_C"/>
    <property type="match status" value="1"/>
</dbReference>
<keyword evidence="10" id="KW-1185">Reference proteome</keyword>
<sequence length="569" mass="61725">MSTMNNVSTLSGKPERRFWGWGYLRDGLVERELRGVHQLLAPLGPMGPALPEPQVADFTLAPSRGRLPDSLSSMVSCTPYDRLTHCYGKGFADVARMWMRHVPQAPDWVAFPRTETDITDVLDWASRNNVAVVPFGGGTSVVGGVEAAVGPDYAATLSLDLEHFNQVLEVDTASRAALIQAGMLGPDLEAALRPHGLTLRHFPQSFEFSTLGGWIATRAGGHYATQYTHIDDFVQSTRMVTPAGVVETRRLPGSGAGPAPDRLVIGSEGTMGVITQAWMRLQSRPTFRASASVAFDDVFAAARCVRALSQSGLQPSNCRMLDAREVAFAGVGDRKSPTLVLGFESADHPLDAWLARALELVADHGGRWDPQAVADSMRPADGEPAAHRSGAAGDWRNAFIRMPYWRDETTRLGAIFDTFESAITWDRFEAFYDGVRQDVESAIECVTGHASRLSCRFTHVYPDGPAPYFTFTARGSSSGDIASALARWRDIKLACNDAVVRHGGTSTHHHAVGRDHRSAYETEVPPLMRQALAGAKAAFDPRGVMNPGVLFDPVGRPVGIRGVLEPVHS</sequence>
<evidence type="ECO:0000313" key="9">
    <source>
        <dbReference type="EMBL" id="GCL66107.1"/>
    </source>
</evidence>
<organism evidence="9 10">
    <name type="scientific">Pseudaquabacterium pictum</name>
    <dbReference type="NCBI Taxonomy" id="2315236"/>
    <lineage>
        <taxon>Bacteria</taxon>
        <taxon>Pseudomonadati</taxon>
        <taxon>Pseudomonadota</taxon>
        <taxon>Betaproteobacteria</taxon>
        <taxon>Burkholderiales</taxon>
        <taxon>Sphaerotilaceae</taxon>
        <taxon>Pseudaquabacterium</taxon>
    </lineage>
</organism>
<accession>A0A480B176</accession>
<dbReference type="PROSITE" id="PS51387">
    <property type="entry name" value="FAD_PCMH"/>
    <property type="match status" value="1"/>
</dbReference>
<dbReference type="InterPro" id="IPR006094">
    <property type="entry name" value="Oxid_FAD_bind_N"/>
</dbReference>
<reference evidence="10" key="1">
    <citation type="submission" date="2019-03" db="EMBL/GenBank/DDBJ databases">
        <title>Aquabacterium pictum sp.nov., the first bacteriochlorophyll a-containing freshwater bacterium in the genus Aquabacterium of the class Betaproteobacteria.</title>
        <authorList>
            <person name="Hirose S."/>
            <person name="Tank M."/>
            <person name="Hara E."/>
            <person name="Tamaki H."/>
            <person name="Takaichi S."/>
            <person name="Haruta S."/>
            <person name="Hanada S."/>
        </authorList>
    </citation>
    <scope>NUCLEOTIDE SEQUENCE [LARGE SCALE GENOMIC DNA]</scope>
    <source>
        <strain evidence="10">W35</strain>
    </source>
</reference>
<comment type="cofactor">
    <cofactor evidence="6">
        <name>FAD</name>
        <dbReference type="ChEBI" id="CHEBI:57692"/>
    </cofactor>
</comment>
<feature type="site" description="Important for enzyme activity" evidence="7">
    <location>
        <position position="319"/>
    </location>
</feature>
<evidence type="ECO:0000313" key="10">
    <source>
        <dbReference type="Proteomes" id="UP000301751"/>
    </source>
</evidence>
<evidence type="ECO:0000259" key="8">
    <source>
        <dbReference type="PROSITE" id="PS51387"/>
    </source>
</evidence>